<dbReference type="EMBL" id="MSCN01000001">
    <property type="protein sequence ID" value="PQJ79276.1"/>
    <property type="molecule type" value="Genomic_DNA"/>
</dbReference>
<dbReference type="Proteomes" id="UP000238882">
    <property type="component" value="Unassembled WGS sequence"/>
</dbReference>
<dbReference type="RefSeq" id="WP_105015875.1">
    <property type="nucleotide sequence ID" value="NZ_MSCN01000001.1"/>
</dbReference>
<keyword evidence="2" id="KW-0472">Membrane</keyword>
<comment type="subcellular location">
    <subcellularLocation>
        <location evidence="1">Membrane</location>
    </subcellularLocation>
</comment>
<proteinExistence type="predicted"/>
<evidence type="ECO:0000256" key="2">
    <source>
        <dbReference type="ARBA" id="ARBA00023136"/>
    </source>
</evidence>
<feature type="domain" description="Beta-lactamase-related" evidence="3">
    <location>
        <begin position="46"/>
        <end position="382"/>
    </location>
</feature>
<dbReference type="PROSITE" id="PS51257">
    <property type="entry name" value="PROKAR_LIPOPROTEIN"/>
    <property type="match status" value="1"/>
</dbReference>
<dbReference type="PANTHER" id="PTHR46825:SF11">
    <property type="entry name" value="PENICILLIN-BINDING PROTEIN 4"/>
    <property type="match status" value="1"/>
</dbReference>
<dbReference type="AlphaFoldDB" id="A0A2S7WP91"/>
<dbReference type="OrthoDB" id="846150at2"/>
<dbReference type="Pfam" id="PF00144">
    <property type="entry name" value="Beta-lactamase"/>
    <property type="match status" value="1"/>
</dbReference>
<name>A0A2S7WP91_9FLAO</name>
<organism evidence="4 5">
    <name type="scientific">Polaribacter porphyrae</name>
    <dbReference type="NCBI Taxonomy" id="1137780"/>
    <lineage>
        <taxon>Bacteria</taxon>
        <taxon>Pseudomonadati</taxon>
        <taxon>Bacteroidota</taxon>
        <taxon>Flavobacteriia</taxon>
        <taxon>Flavobacteriales</taxon>
        <taxon>Flavobacteriaceae</taxon>
    </lineage>
</organism>
<accession>A0A2S7WP91</accession>
<comment type="caution">
    <text evidence="4">The sequence shown here is derived from an EMBL/GenBank/DDBJ whole genome shotgun (WGS) entry which is preliminary data.</text>
</comment>
<evidence type="ECO:0000313" key="5">
    <source>
        <dbReference type="Proteomes" id="UP000238882"/>
    </source>
</evidence>
<keyword evidence="5" id="KW-1185">Reference proteome</keyword>
<dbReference type="Gene3D" id="3.40.710.10">
    <property type="entry name" value="DD-peptidase/beta-lactamase superfamily"/>
    <property type="match status" value="1"/>
</dbReference>
<gene>
    <name evidence="4" type="ORF">BTO18_08865</name>
</gene>
<dbReference type="GO" id="GO:0016020">
    <property type="term" value="C:membrane"/>
    <property type="evidence" value="ECO:0007669"/>
    <property type="project" value="UniProtKB-SubCell"/>
</dbReference>
<dbReference type="PANTHER" id="PTHR46825">
    <property type="entry name" value="D-ALANYL-D-ALANINE-CARBOXYPEPTIDASE/ENDOPEPTIDASE AMPH"/>
    <property type="match status" value="1"/>
</dbReference>
<evidence type="ECO:0000256" key="1">
    <source>
        <dbReference type="ARBA" id="ARBA00004370"/>
    </source>
</evidence>
<evidence type="ECO:0000259" key="3">
    <source>
        <dbReference type="Pfam" id="PF00144"/>
    </source>
</evidence>
<protein>
    <recommendedName>
        <fullName evidence="3">Beta-lactamase-related domain-containing protein</fullName>
    </recommendedName>
</protein>
<dbReference type="InterPro" id="IPR001466">
    <property type="entry name" value="Beta-lactam-related"/>
</dbReference>
<sequence>MNKYNIKLVNSTIIFLIIFGFSCKSQKIATSSSKEELILNIEKIFSQASIAGFTIVVVDEKDILYQQSLGYANISSKIPYTNKTIQTIASISKTFIALALMKAVEMGKLNLDDDINKYLPFKVMHPKYPLQSITIRHLTNHTSGIIDGKIYDKSYALKNRNEDLSYLPKHIKKYVDRMSANIKIDDAQFLENMLSEKGKWYTKNSFNKKKPGSEFNYSNVGASLAAYIIELAVGLPYEKFTEEIIFNPLQMNNTGWDLNNLDVSKYAIKYFNGKGLIVPDYDLITNADGALITSSNDFSKYLQEVLKGFNGNGTLLNNTSYKEIFTKNNDKIGNSGIFWEISNKGNPNHSGGDPGILSNTVLMKDKKIGIFMMCNGVDQSKRKNIKALQNIFNTLLKYYIE</sequence>
<dbReference type="SUPFAM" id="SSF56601">
    <property type="entry name" value="beta-lactamase/transpeptidase-like"/>
    <property type="match status" value="1"/>
</dbReference>
<dbReference type="InterPro" id="IPR050491">
    <property type="entry name" value="AmpC-like"/>
</dbReference>
<evidence type="ECO:0000313" key="4">
    <source>
        <dbReference type="EMBL" id="PQJ79276.1"/>
    </source>
</evidence>
<dbReference type="InterPro" id="IPR012338">
    <property type="entry name" value="Beta-lactam/transpept-like"/>
</dbReference>
<reference evidence="4 5" key="1">
    <citation type="submission" date="2016-12" db="EMBL/GenBank/DDBJ databases">
        <title>Trade-off between light-utilization and light-protection in marine flavobacteria.</title>
        <authorList>
            <person name="Kumagai Y."/>
            <person name="Yoshizawa S."/>
            <person name="Kogure K."/>
            <person name="Iwasaki W."/>
        </authorList>
    </citation>
    <scope>NUCLEOTIDE SEQUENCE [LARGE SCALE GENOMIC DNA]</scope>
    <source>
        <strain evidence="4 5">NBRC 108759</strain>
    </source>
</reference>